<dbReference type="Proteomes" id="UP000065521">
    <property type="component" value="Unassembled WGS sequence"/>
</dbReference>
<dbReference type="InterPro" id="IPR008966">
    <property type="entry name" value="Adhesion_dom_sf"/>
</dbReference>
<dbReference type="PANTHER" id="PTHR33420">
    <property type="entry name" value="FIMBRIAL SUBUNIT ELFA-RELATED"/>
    <property type="match status" value="1"/>
</dbReference>
<dbReference type="EMBL" id="LOTN01000034">
    <property type="protein sequence ID" value="KUZ89892.1"/>
    <property type="molecule type" value="Genomic_DNA"/>
</dbReference>
<evidence type="ECO:0000259" key="2">
    <source>
        <dbReference type="Pfam" id="PF00419"/>
    </source>
</evidence>
<gene>
    <name evidence="3" type="ORF">WI38_15520</name>
</gene>
<sequence>MNVYTTLTDAANPSNDGTVLSALPGSTSHGIGLQIYKQGSETPLNFGPDSAVKGNKNQWLAGQVTDGSLSIPLVARYVKTAPTFTPGSLDASATFTFSYQ</sequence>
<dbReference type="Pfam" id="PF00419">
    <property type="entry name" value="Fimbrial"/>
    <property type="match status" value="1"/>
</dbReference>
<dbReference type="InterPro" id="IPR000259">
    <property type="entry name" value="Adhesion_dom_fimbrial"/>
</dbReference>
<accession>A0A102M1D9</accession>
<dbReference type="GO" id="GO:0043709">
    <property type="term" value="P:cell adhesion involved in single-species biofilm formation"/>
    <property type="evidence" value="ECO:0007669"/>
    <property type="project" value="TreeGrafter"/>
</dbReference>
<dbReference type="PANTHER" id="PTHR33420:SF3">
    <property type="entry name" value="FIMBRIAL SUBUNIT ELFA"/>
    <property type="match status" value="1"/>
</dbReference>
<dbReference type="AlphaFoldDB" id="A0A102M1D9"/>
<proteinExistence type="predicted"/>
<feature type="domain" description="Fimbrial-type adhesion" evidence="2">
    <location>
        <begin position="3"/>
        <end position="100"/>
    </location>
</feature>
<dbReference type="Gene3D" id="2.60.40.1090">
    <property type="entry name" value="Fimbrial-type adhesion domain"/>
    <property type="match status" value="1"/>
</dbReference>
<reference evidence="3 4" key="1">
    <citation type="submission" date="2015-11" db="EMBL/GenBank/DDBJ databases">
        <title>Expanding the genomic diversity of Burkholderia species for the development of highly accurate diagnostics.</title>
        <authorList>
            <person name="Sahl J."/>
            <person name="Keim P."/>
            <person name="Wagner D."/>
        </authorList>
    </citation>
    <scope>NUCLEOTIDE SEQUENCE [LARGE SCALE GENOMIC DNA]</scope>
    <source>
        <strain evidence="3 4">RF32-BP4</strain>
    </source>
</reference>
<keyword evidence="1" id="KW-0732">Signal</keyword>
<organism evidence="3 4">
    <name type="scientific">Burkholderia ubonensis</name>
    <dbReference type="NCBI Taxonomy" id="101571"/>
    <lineage>
        <taxon>Bacteria</taxon>
        <taxon>Pseudomonadati</taxon>
        <taxon>Pseudomonadota</taxon>
        <taxon>Betaproteobacteria</taxon>
        <taxon>Burkholderiales</taxon>
        <taxon>Burkholderiaceae</taxon>
        <taxon>Burkholderia</taxon>
        <taxon>Burkholderia cepacia complex</taxon>
    </lineage>
</organism>
<evidence type="ECO:0000256" key="1">
    <source>
        <dbReference type="ARBA" id="ARBA00022729"/>
    </source>
</evidence>
<evidence type="ECO:0000313" key="3">
    <source>
        <dbReference type="EMBL" id="KUZ89892.1"/>
    </source>
</evidence>
<dbReference type="GO" id="GO:0009289">
    <property type="term" value="C:pilus"/>
    <property type="evidence" value="ECO:0007669"/>
    <property type="project" value="InterPro"/>
</dbReference>
<dbReference type="InterPro" id="IPR036937">
    <property type="entry name" value="Adhesion_dom_fimbrial_sf"/>
</dbReference>
<name>A0A102M1D9_9BURK</name>
<dbReference type="InterPro" id="IPR050263">
    <property type="entry name" value="Bact_Fimbrial_Adh_Pro"/>
</dbReference>
<evidence type="ECO:0000313" key="4">
    <source>
        <dbReference type="Proteomes" id="UP000065521"/>
    </source>
</evidence>
<dbReference type="SUPFAM" id="SSF49401">
    <property type="entry name" value="Bacterial adhesins"/>
    <property type="match status" value="1"/>
</dbReference>
<protein>
    <recommendedName>
        <fullName evidence="2">Fimbrial-type adhesion domain-containing protein</fullName>
    </recommendedName>
</protein>
<comment type="caution">
    <text evidence="3">The sequence shown here is derived from an EMBL/GenBank/DDBJ whole genome shotgun (WGS) entry which is preliminary data.</text>
</comment>